<proteinExistence type="inferred from homology"/>
<dbReference type="RefSeq" id="WP_019099422.1">
    <property type="nucleotide sequence ID" value="NZ_AP022324.1"/>
</dbReference>
<dbReference type="SUPFAM" id="SSF49401">
    <property type="entry name" value="Bacterial adhesins"/>
    <property type="match status" value="1"/>
</dbReference>
<organism evidence="7 8">
    <name type="scientific">Pseudomonas putida</name>
    <name type="common">Arthrobacter siderocapsulatus</name>
    <dbReference type="NCBI Taxonomy" id="303"/>
    <lineage>
        <taxon>Bacteria</taxon>
        <taxon>Pseudomonadati</taxon>
        <taxon>Pseudomonadota</taxon>
        <taxon>Gammaproteobacteria</taxon>
        <taxon>Pseudomonadales</taxon>
        <taxon>Pseudomonadaceae</taxon>
        <taxon>Pseudomonas</taxon>
    </lineage>
</organism>
<keyword evidence="4" id="KW-0281">Fimbrium</keyword>
<accession>A0A7U6RBZ1</accession>
<dbReference type="Pfam" id="PF00419">
    <property type="entry name" value="Fimbrial"/>
    <property type="match status" value="1"/>
</dbReference>
<feature type="signal peptide" evidence="5">
    <location>
        <begin position="1"/>
        <end position="19"/>
    </location>
</feature>
<dbReference type="EMBL" id="AP022324">
    <property type="protein sequence ID" value="BBU43998.1"/>
    <property type="molecule type" value="Genomic_DNA"/>
</dbReference>
<evidence type="ECO:0000313" key="8">
    <source>
        <dbReference type="Proteomes" id="UP000464661"/>
    </source>
</evidence>
<protein>
    <recommendedName>
        <fullName evidence="6">Fimbrial-type adhesion domain-containing protein</fullName>
    </recommendedName>
</protein>
<dbReference type="InterPro" id="IPR000259">
    <property type="entry name" value="Adhesion_dom_fimbrial"/>
</dbReference>
<dbReference type="PANTHER" id="PTHR33420">
    <property type="entry name" value="FIMBRIAL SUBUNIT ELFA-RELATED"/>
    <property type="match status" value="1"/>
</dbReference>
<evidence type="ECO:0000256" key="3">
    <source>
        <dbReference type="ARBA" id="ARBA00022729"/>
    </source>
</evidence>
<comment type="subcellular location">
    <subcellularLocation>
        <location evidence="1">Fimbrium</location>
    </subcellularLocation>
</comment>
<evidence type="ECO:0000256" key="1">
    <source>
        <dbReference type="ARBA" id="ARBA00004561"/>
    </source>
</evidence>
<sequence>MKRIFALLAFGLGCSSAMANTGIINFEGTVSAGGTCQIDVVTPGGPGLPKVYLGDFRTSDFTAVGQKTRLEKFALRVDPAKCPVTAGDVAAVTYSANYGADPSGKLYQLQSGIGYASGMALAIFDKSNAQLAPDAESVEYALSDTQVTDMNFTAQLHTTAASVTEGHIATSVNFLVDIR</sequence>
<dbReference type="GO" id="GO:0043709">
    <property type="term" value="P:cell adhesion involved in single-species biofilm formation"/>
    <property type="evidence" value="ECO:0007669"/>
    <property type="project" value="TreeGrafter"/>
</dbReference>
<evidence type="ECO:0000256" key="2">
    <source>
        <dbReference type="ARBA" id="ARBA00006671"/>
    </source>
</evidence>
<comment type="similarity">
    <text evidence="2">Belongs to the fimbrial protein family.</text>
</comment>
<dbReference type="Proteomes" id="UP000464661">
    <property type="component" value="Chromosome"/>
</dbReference>
<evidence type="ECO:0000256" key="4">
    <source>
        <dbReference type="ARBA" id="ARBA00023263"/>
    </source>
</evidence>
<feature type="domain" description="Fimbrial-type adhesion" evidence="6">
    <location>
        <begin position="24"/>
        <end position="178"/>
    </location>
</feature>
<reference evidence="7 8" key="1">
    <citation type="submission" date="2020-01" db="EMBL/GenBank/DDBJ databases">
        <title>Complete Genome Sequence of Pseudomonas putida Strain TS312, Harboring the HdtS type N-acyl-homoserine Lactone Synthase, Isolated from a Paper Mill.</title>
        <authorList>
            <person name="Hosoe A."/>
            <person name="Suenaga T."/>
            <person name="Sugi T."/>
            <person name="Izumi T."/>
            <person name="Nagai N."/>
            <person name="Terada A."/>
        </authorList>
    </citation>
    <scope>NUCLEOTIDE SEQUENCE [LARGE SCALE GENOMIC DNA]</scope>
    <source>
        <strain evidence="7 8">TS312</strain>
    </source>
</reference>
<dbReference type="InterPro" id="IPR050263">
    <property type="entry name" value="Bact_Fimbrial_Adh_Pro"/>
</dbReference>
<name>A0A7U6RBZ1_PSEPU</name>
<dbReference type="InterPro" id="IPR008966">
    <property type="entry name" value="Adhesion_dom_sf"/>
</dbReference>
<dbReference type="PANTHER" id="PTHR33420:SF3">
    <property type="entry name" value="FIMBRIAL SUBUNIT ELFA"/>
    <property type="match status" value="1"/>
</dbReference>
<gene>
    <name evidence="7" type="ORF">PPTS312_19130</name>
</gene>
<feature type="chain" id="PRO_5031243067" description="Fimbrial-type adhesion domain-containing protein" evidence="5">
    <location>
        <begin position="20"/>
        <end position="179"/>
    </location>
</feature>
<keyword evidence="3 5" id="KW-0732">Signal</keyword>
<dbReference type="GO" id="GO:0009289">
    <property type="term" value="C:pilus"/>
    <property type="evidence" value="ECO:0007669"/>
    <property type="project" value="UniProtKB-SubCell"/>
</dbReference>
<dbReference type="AlphaFoldDB" id="A0A7U6RBZ1"/>
<evidence type="ECO:0000259" key="6">
    <source>
        <dbReference type="Pfam" id="PF00419"/>
    </source>
</evidence>
<dbReference type="Gene3D" id="2.60.40.1090">
    <property type="entry name" value="Fimbrial-type adhesion domain"/>
    <property type="match status" value="1"/>
</dbReference>
<evidence type="ECO:0000313" key="7">
    <source>
        <dbReference type="EMBL" id="BBU43998.1"/>
    </source>
</evidence>
<evidence type="ECO:0000256" key="5">
    <source>
        <dbReference type="SAM" id="SignalP"/>
    </source>
</evidence>
<dbReference type="InterPro" id="IPR036937">
    <property type="entry name" value="Adhesion_dom_fimbrial_sf"/>
</dbReference>